<dbReference type="PROSITE" id="PS50887">
    <property type="entry name" value="GGDEF"/>
    <property type="match status" value="1"/>
</dbReference>
<feature type="domain" description="PAS" evidence="1">
    <location>
        <begin position="163"/>
        <end position="208"/>
    </location>
</feature>
<dbReference type="NCBIfam" id="TIGR00229">
    <property type="entry name" value="sensory_box"/>
    <property type="match status" value="1"/>
</dbReference>
<dbReference type="NCBIfam" id="TIGR00254">
    <property type="entry name" value="GGDEF"/>
    <property type="match status" value="1"/>
</dbReference>
<reference evidence="3 4" key="1">
    <citation type="submission" date="2021-03" db="EMBL/GenBank/DDBJ databases">
        <title>Thiomicrorhabdus sp.nov.,novel sulfur-oxidizing bacteria isolated from coastal sediment.</title>
        <authorList>
            <person name="Liu X."/>
        </authorList>
    </citation>
    <scope>NUCLEOTIDE SEQUENCE [LARGE SCALE GENOMIC DNA]</scope>
    <source>
        <strain evidence="3 4">6S2-11</strain>
    </source>
</reference>
<dbReference type="SMART" id="SM00091">
    <property type="entry name" value="PAS"/>
    <property type="match status" value="1"/>
</dbReference>
<proteinExistence type="predicted"/>
<dbReference type="InterPro" id="IPR000160">
    <property type="entry name" value="GGDEF_dom"/>
</dbReference>
<dbReference type="InterPro" id="IPR000014">
    <property type="entry name" value="PAS"/>
</dbReference>
<dbReference type="PANTHER" id="PTHR46663">
    <property type="entry name" value="DIGUANYLATE CYCLASE DGCT-RELATED"/>
    <property type="match status" value="1"/>
</dbReference>
<evidence type="ECO:0000313" key="3">
    <source>
        <dbReference type="EMBL" id="MBO1928104.1"/>
    </source>
</evidence>
<dbReference type="InterPro" id="IPR043128">
    <property type="entry name" value="Rev_trsase/Diguanyl_cyclase"/>
</dbReference>
<dbReference type="CDD" id="cd00130">
    <property type="entry name" value="PAS"/>
    <property type="match status" value="1"/>
</dbReference>
<dbReference type="Gene3D" id="3.30.70.270">
    <property type="match status" value="1"/>
</dbReference>
<dbReference type="PANTHER" id="PTHR46663:SF3">
    <property type="entry name" value="SLL0267 PROTEIN"/>
    <property type="match status" value="1"/>
</dbReference>
<organism evidence="3 4">
    <name type="scientific">Thiomicrorhabdus marina</name>
    <dbReference type="NCBI Taxonomy" id="2818442"/>
    <lineage>
        <taxon>Bacteria</taxon>
        <taxon>Pseudomonadati</taxon>
        <taxon>Pseudomonadota</taxon>
        <taxon>Gammaproteobacteria</taxon>
        <taxon>Thiotrichales</taxon>
        <taxon>Piscirickettsiaceae</taxon>
        <taxon>Thiomicrorhabdus</taxon>
    </lineage>
</organism>
<name>A0ABS3Q844_9GAMM</name>
<dbReference type="InterPro" id="IPR035965">
    <property type="entry name" value="PAS-like_dom_sf"/>
</dbReference>
<dbReference type="InterPro" id="IPR052163">
    <property type="entry name" value="DGC-Regulatory_Protein"/>
</dbReference>
<dbReference type="PROSITE" id="PS50112">
    <property type="entry name" value="PAS"/>
    <property type="match status" value="1"/>
</dbReference>
<comment type="caution">
    <text evidence="3">The sequence shown here is derived from an EMBL/GenBank/DDBJ whole genome shotgun (WGS) entry which is preliminary data.</text>
</comment>
<feature type="domain" description="GGDEF" evidence="2">
    <location>
        <begin position="320"/>
        <end position="456"/>
    </location>
</feature>
<accession>A0ABS3Q844</accession>
<dbReference type="Proteomes" id="UP000664835">
    <property type="component" value="Unassembled WGS sequence"/>
</dbReference>
<dbReference type="Pfam" id="PF13426">
    <property type="entry name" value="PAS_9"/>
    <property type="match status" value="1"/>
</dbReference>
<keyword evidence="4" id="KW-1185">Reference proteome</keyword>
<gene>
    <name evidence="3" type="ORF">J3998_11000</name>
</gene>
<evidence type="ECO:0000259" key="1">
    <source>
        <dbReference type="PROSITE" id="PS50112"/>
    </source>
</evidence>
<evidence type="ECO:0000313" key="4">
    <source>
        <dbReference type="Proteomes" id="UP000664835"/>
    </source>
</evidence>
<evidence type="ECO:0000259" key="2">
    <source>
        <dbReference type="PROSITE" id="PS50887"/>
    </source>
</evidence>
<dbReference type="EMBL" id="JAGETV010000026">
    <property type="protein sequence ID" value="MBO1928104.1"/>
    <property type="molecule type" value="Genomic_DNA"/>
</dbReference>
<dbReference type="RefSeq" id="WP_208150719.1">
    <property type="nucleotide sequence ID" value="NZ_JAGETV010000026.1"/>
</dbReference>
<dbReference type="Pfam" id="PF00990">
    <property type="entry name" value="GGDEF"/>
    <property type="match status" value="1"/>
</dbReference>
<dbReference type="SMART" id="SM00267">
    <property type="entry name" value="GGDEF"/>
    <property type="match status" value="1"/>
</dbReference>
<dbReference type="InterPro" id="IPR029787">
    <property type="entry name" value="Nucleotide_cyclase"/>
</dbReference>
<dbReference type="SUPFAM" id="SSF55785">
    <property type="entry name" value="PYP-like sensor domain (PAS domain)"/>
    <property type="match status" value="1"/>
</dbReference>
<dbReference type="SUPFAM" id="SSF55073">
    <property type="entry name" value="Nucleotide cyclase"/>
    <property type="match status" value="1"/>
</dbReference>
<protein>
    <submittedName>
        <fullName evidence="3">Diguanylate cyclase</fullName>
    </submittedName>
</protein>
<sequence>MLAELQNARLEIGFLKRRLMEEEQKSLKESFLTRSQQPSLQKEMLEGFFAQLQTPLLIINDLTEVLQKNEAADAFFEPITYLSKAKQLHSLFSLDSQKLFSKHFAQVKRSGLQAEITLDSANGKPFSLRIHSIELANFANHGLSRIYAIIATPLSSQESSSQMSHLLYSAAEQSRQGILITDEKDTIVRINHGFSEITGYLPREAIGQKTDILLSGRHSEAFYHSLHKCLDIYGYWEGEIWHKAKSGRIYPEWLQITRFFDELYQQNFYIRISTDITLSHQENEQKTKRAFFDTVTNLPNKDFAVNYLRSLLFRSSKIKQTFAILSISFSPLEEEASKDQSLTDNQENLLLQHVSQRIVSAIEWNDYAARMESNEFMVILLENDKDNRLDQVLSTLINSLKVPYDINNQQHLISTAIGASVHLLDEDDANDFLWKSYKAMLHAKSLGDNQYFVYEPGLED</sequence>
<dbReference type="Gene3D" id="3.30.450.20">
    <property type="entry name" value="PAS domain"/>
    <property type="match status" value="1"/>
</dbReference>